<reference evidence="1 2" key="1">
    <citation type="submission" date="2019-12" db="EMBL/GenBank/DDBJ databases">
        <title>Enteriobacteria Tanzani isolates_10434.</title>
        <authorList>
            <person name="Subbiah M."/>
            <person name="Call D."/>
        </authorList>
    </citation>
    <scope>NUCLEOTIDE SEQUENCE [LARGE SCALE GENOMIC DNA]</scope>
    <source>
        <strain evidence="1 2">10434wD1</strain>
    </source>
</reference>
<gene>
    <name evidence="1" type="ORF">GRW05_21850</name>
</gene>
<proteinExistence type="predicted"/>
<sequence>MNEKKAVSVYLDNETALALYRLREDIRKKNAETGMDLPTPTVGWLARSLLRQSLGIKADKKDLPHEG</sequence>
<organism evidence="1 2">
    <name type="scientific">Escherichia coli</name>
    <dbReference type="NCBI Taxonomy" id="562"/>
    <lineage>
        <taxon>Bacteria</taxon>
        <taxon>Pseudomonadati</taxon>
        <taxon>Pseudomonadota</taxon>
        <taxon>Gammaproteobacteria</taxon>
        <taxon>Enterobacterales</taxon>
        <taxon>Enterobacteriaceae</taxon>
        <taxon>Escherichia</taxon>
    </lineage>
</organism>
<name>A0A6N8R693_ECOLX</name>
<evidence type="ECO:0000313" key="2">
    <source>
        <dbReference type="Proteomes" id="UP000436141"/>
    </source>
</evidence>
<accession>A0A6N8R693</accession>
<dbReference type="EMBL" id="WUIY01000221">
    <property type="protein sequence ID" value="MXI76849.1"/>
    <property type="molecule type" value="Genomic_DNA"/>
</dbReference>
<protein>
    <submittedName>
        <fullName evidence="1">Uncharacterized protein</fullName>
    </submittedName>
</protein>
<evidence type="ECO:0000313" key="1">
    <source>
        <dbReference type="EMBL" id="MXI76849.1"/>
    </source>
</evidence>
<dbReference type="AlphaFoldDB" id="A0A6N8R693"/>
<dbReference type="Proteomes" id="UP000436141">
    <property type="component" value="Unassembled WGS sequence"/>
</dbReference>
<dbReference type="RefSeq" id="WP_001003170.1">
    <property type="nucleotide sequence ID" value="NZ_CASDML010000159.1"/>
</dbReference>
<comment type="caution">
    <text evidence="1">The sequence shown here is derived from an EMBL/GenBank/DDBJ whole genome shotgun (WGS) entry which is preliminary data.</text>
</comment>